<dbReference type="OrthoDB" id="46868at2759"/>
<keyword evidence="7 10" id="KW-0175">Coiled coil</keyword>
<comment type="subcellular location">
    <subcellularLocation>
        <location evidence="1">Endoplasmic reticulum membrane</location>
        <topology evidence="1">Single-pass type IV membrane protein</topology>
    </subcellularLocation>
</comment>
<dbReference type="STRING" id="321146.A0A139HGL6"/>
<keyword evidence="15" id="KW-1185">Reference proteome</keyword>
<sequence length="448" mass="50250">MNTVDLSNQLAALSDSLKTTNLLISRLAKLTFQPGSEPLEGDTGVRVELSQDIHDSLKQLEEELEFLKQEADDYKERISQRRRRGSIAPDEVRITAKVVKLGEELAHSRQQFRNAQIAAKFASEQAKRQEREALLEGYRREAEQLAAEEGASTNGSIGGDAREQLFARRRGHQQQKQLTRDEILVNASSDVTSALRRTHALLSTELERSRFAQETFDESTTALKQLGEEYSNLDNILSNSRNLLSTLVRSQKSDTWYLETAFYILVTTLIWLVFRRILYGPFIKLPLFLLNTLIFFANWVFFKPLFFLLTLAGVITTEPANPNAVTYTASSSTRAPLIVKPSAQGRASPLPDDLKRNAVPAGAGGAGAKVQHPILQGKVSEHIGKMAEESAKQNEQPVKRGDGTVLQERGDVPKNPKKKTFEADVEDKKHEEAQQQERQNQGQKRDEL</sequence>
<evidence type="ECO:0000256" key="2">
    <source>
        <dbReference type="ARBA" id="ARBA00022448"/>
    </source>
</evidence>
<keyword evidence="3 12" id="KW-0812">Transmembrane</keyword>
<proteinExistence type="inferred from homology"/>
<protein>
    <recommendedName>
        <fullName evidence="13">Sec20 C-terminal domain-containing protein</fullName>
    </recommendedName>
</protein>
<feature type="compositionally biased region" description="Basic and acidic residues" evidence="11">
    <location>
        <begin position="388"/>
        <end position="435"/>
    </location>
</feature>
<dbReference type="Pfam" id="PF03908">
    <property type="entry name" value="Sec20"/>
    <property type="match status" value="1"/>
</dbReference>
<keyword evidence="6 12" id="KW-1133">Transmembrane helix</keyword>
<dbReference type="Proteomes" id="UP000070133">
    <property type="component" value="Unassembled WGS sequence"/>
</dbReference>
<evidence type="ECO:0000256" key="11">
    <source>
        <dbReference type="SAM" id="MobiDB-lite"/>
    </source>
</evidence>
<dbReference type="EMBL" id="LFZN01000052">
    <property type="protein sequence ID" value="KXT01624.1"/>
    <property type="molecule type" value="Genomic_DNA"/>
</dbReference>
<feature type="region of interest" description="Disordered" evidence="11">
    <location>
        <begin position="342"/>
        <end position="371"/>
    </location>
</feature>
<evidence type="ECO:0000256" key="1">
    <source>
        <dbReference type="ARBA" id="ARBA00004163"/>
    </source>
</evidence>
<accession>A0A139HGL6</accession>
<feature type="coiled-coil region" evidence="10">
    <location>
        <begin position="50"/>
        <end position="84"/>
    </location>
</feature>
<feature type="transmembrane region" description="Helical" evidence="12">
    <location>
        <begin position="256"/>
        <end position="274"/>
    </location>
</feature>
<dbReference type="PANTHER" id="PTHR12825:SF0">
    <property type="entry name" value="VESICLE TRANSPORT PROTEIN SEC20"/>
    <property type="match status" value="1"/>
</dbReference>
<dbReference type="PANTHER" id="PTHR12825">
    <property type="entry name" value="BNIP1-RELATED"/>
    <property type="match status" value="1"/>
</dbReference>
<evidence type="ECO:0000256" key="10">
    <source>
        <dbReference type="SAM" id="Coils"/>
    </source>
</evidence>
<evidence type="ECO:0000256" key="3">
    <source>
        <dbReference type="ARBA" id="ARBA00022692"/>
    </source>
</evidence>
<comment type="similarity">
    <text evidence="9">Belongs to the SEC20 family.</text>
</comment>
<name>A0A139HGL6_9PEZI</name>
<evidence type="ECO:0000256" key="9">
    <source>
        <dbReference type="ARBA" id="ARBA00037934"/>
    </source>
</evidence>
<evidence type="ECO:0000259" key="13">
    <source>
        <dbReference type="Pfam" id="PF03908"/>
    </source>
</evidence>
<evidence type="ECO:0000256" key="8">
    <source>
        <dbReference type="ARBA" id="ARBA00023136"/>
    </source>
</evidence>
<dbReference type="GO" id="GO:0031201">
    <property type="term" value="C:SNARE complex"/>
    <property type="evidence" value="ECO:0007669"/>
    <property type="project" value="TreeGrafter"/>
</dbReference>
<dbReference type="AlphaFoldDB" id="A0A139HGL6"/>
<evidence type="ECO:0000256" key="12">
    <source>
        <dbReference type="SAM" id="Phobius"/>
    </source>
</evidence>
<feature type="coiled-coil region" evidence="10">
    <location>
        <begin position="112"/>
        <end position="148"/>
    </location>
</feature>
<evidence type="ECO:0000256" key="5">
    <source>
        <dbReference type="ARBA" id="ARBA00022892"/>
    </source>
</evidence>
<feature type="region of interest" description="Disordered" evidence="11">
    <location>
        <begin position="388"/>
        <end position="448"/>
    </location>
</feature>
<dbReference type="InterPro" id="IPR056173">
    <property type="entry name" value="Sec20_C"/>
</dbReference>
<dbReference type="InterPro" id="IPR005606">
    <property type="entry name" value="Sec20"/>
</dbReference>
<evidence type="ECO:0000256" key="7">
    <source>
        <dbReference type="ARBA" id="ARBA00023054"/>
    </source>
</evidence>
<gene>
    <name evidence="14" type="ORF">AC578_8027</name>
</gene>
<organism evidence="14 15">
    <name type="scientific">Pseudocercospora eumusae</name>
    <dbReference type="NCBI Taxonomy" id="321146"/>
    <lineage>
        <taxon>Eukaryota</taxon>
        <taxon>Fungi</taxon>
        <taxon>Dikarya</taxon>
        <taxon>Ascomycota</taxon>
        <taxon>Pezizomycotina</taxon>
        <taxon>Dothideomycetes</taxon>
        <taxon>Dothideomycetidae</taxon>
        <taxon>Mycosphaerellales</taxon>
        <taxon>Mycosphaerellaceae</taxon>
        <taxon>Pseudocercospora</taxon>
    </lineage>
</organism>
<evidence type="ECO:0000313" key="14">
    <source>
        <dbReference type="EMBL" id="KXT01624.1"/>
    </source>
</evidence>
<dbReference type="GO" id="GO:0005789">
    <property type="term" value="C:endoplasmic reticulum membrane"/>
    <property type="evidence" value="ECO:0007669"/>
    <property type="project" value="UniProtKB-SubCell"/>
</dbReference>
<dbReference type="GO" id="GO:0005484">
    <property type="term" value="F:SNAP receptor activity"/>
    <property type="evidence" value="ECO:0007669"/>
    <property type="project" value="InterPro"/>
</dbReference>
<evidence type="ECO:0000313" key="15">
    <source>
        <dbReference type="Proteomes" id="UP000070133"/>
    </source>
</evidence>
<reference evidence="14 15" key="1">
    <citation type="submission" date="2015-07" db="EMBL/GenBank/DDBJ databases">
        <title>Comparative genomics of the Sigatoka disease complex on banana suggests a link between parallel evolutionary changes in Pseudocercospora fijiensis and Pseudocercospora eumusae and increased virulence on the banana host.</title>
        <authorList>
            <person name="Chang T.-C."/>
            <person name="Salvucci A."/>
            <person name="Crous P.W."/>
            <person name="Stergiopoulos I."/>
        </authorList>
    </citation>
    <scope>NUCLEOTIDE SEQUENCE [LARGE SCALE GENOMIC DNA]</scope>
    <source>
        <strain evidence="14 15">CBS 114824</strain>
    </source>
</reference>
<evidence type="ECO:0000256" key="4">
    <source>
        <dbReference type="ARBA" id="ARBA00022824"/>
    </source>
</evidence>
<dbReference type="GO" id="GO:0006890">
    <property type="term" value="P:retrograde vesicle-mediated transport, Golgi to endoplasmic reticulum"/>
    <property type="evidence" value="ECO:0007669"/>
    <property type="project" value="InterPro"/>
</dbReference>
<feature type="domain" description="Sec20 C-terminal" evidence="13">
    <location>
        <begin position="188"/>
        <end position="277"/>
    </location>
</feature>
<comment type="caution">
    <text evidence="14">The sequence shown here is derived from an EMBL/GenBank/DDBJ whole genome shotgun (WGS) entry which is preliminary data.</text>
</comment>
<keyword evidence="5" id="KW-0931">ER-Golgi transport</keyword>
<keyword evidence="8 12" id="KW-0472">Membrane</keyword>
<keyword evidence="4" id="KW-0256">Endoplasmic reticulum</keyword>
<feature type="transmembrane region" description="Helical" evidence="12">
    <location>
        <begin position="286"/>
        <end position="315"/>
    </location>
</feature>
<keyword evidence="2" id="KW-0813">Transport</keyword>
<evidence type="ECO:0000256" key="6">
    <source>
        <dbReference type="ARBA" id="ARBA00022989"/>
    </source>
</evidence>